<protein>
    <submittedName>
        <fullName evidence="1">Uncharacterized protein</fullName>
    </submittedName>
</protein>
<sequence>MKFYEKRIVEKARLARRKGLSLRTIEKQLGVPNSTISKWVRDIKSDNHFYMKARLLEEENKNISTYLLRNYKIDKDQAKILLSLLYWCEGSKYPATNCVAFSNSDYVLIKTFIRLMRKGFDIKENKFRVRLQLHSTHDIKKENIFWSNLLKVPLSQFGKPTVTIPKNKRKRTNYRGTCTIKYYDVKLLLNITGIYETFGKKFV</sequence>
<comment type="caution">
    <text evidence="1">The sequence shown here is derived from an EMBL/GenBank/DDBJ whole genome shotgun (WGS) entry which is preliminary data.</text>
</comment>
<evidence type="ECO:0000313" key="2">
    <source>
        <dbReference type="Proteomes" id="UP000231021"/>
    </source>
</evidence>
<gene>
    <name evidence="1" type="ORF">COW98_03630</name>
</gene>
<name>A0A2H0BY10_9BACT</name>
<proteinExistence type="predicted"/>
<accession>A0A2H0BY10</accession>
<dbReference type="Gene3D" id="1.10.10.10">
    <property type="entry name" value="Winged helix-like DNA-binding domain superfamily/Winged helix DNA-binding domain"/>
    <property type="match status" value="1"/>
</dbReference>
<dbReference type="InterPro" id="IPR036388">
    <property type="entry name" value="WH-like_DNA-bd_sf"/>
</dbReference>
<dbReference type="EMBL" id="PCTB01000072">
    <property type="protein sequence ID" value="PIP62501.1"/>
    <property type="molecule type" value="Genomic_DNA"/>
</dbReference>
<dbReference type="AlphaFoldDB" id="A0A2H0BY10"/>
<reference evidence="1 2" key="1">
    <citation type="submission" date="2017-09" db="EMBL/GenBank/DDBJ databases">
        <title>Depth-based differentiation of microbial function through sediment-hosted aquifers and enrichment of novel symbionts in the deep terrestrial subsurface.</title>
        <authorList>
            <person name="Probst A.J."/>
            <person name="Ladd B."/>
            <person name="Jarett J.K."/>
            <person name="Geller-Mcgrath D.E."/>
            <person name="Sieber C.M."/>
            <person name="Emerson J.B."/>
            <person name="Anantharaman K."/>
            <person name="Thomas B.C."/>
            <person name="Malmstrom R."/>
            <person name="Stieglmeier M."/>
            <person name="Klingl A."/>
            <person name="Woyke T."/>
            <person name="Ryan C.M."/>
            <person name="Banfield J.F."/>
        </authorList>
    </citation>
    <scope>NUCLEOTIDE SEQUENCE [LARGE SCALE GENOMIC DNA]</scope>
    <source>
        <strain evidence="1">CG22_combo_CG10-13_8_21_14_all_35_9</strain>
    </source>
</reference>
<evidence type="ECO:0000313" key="1">
    <source>
        <dbReference type="EMBL" id="PIP62501.1"/>
    </source>
</evidence>
<organism evidence="1 2">
    <name type="scientific">Candidatus Roizmanbacteria bacterium CG22_combo_CG10-13_8_21_14_all_35_9</name>
    <dbReference type="NCBI Taxonomy" id="1974861"/>
    <lineage>
        <taxon>Bacteria</taxon>
        <taxon>Candidatus Roizmaniibacteriota</taxon>
    </lineage>
</organism>
<dbReference type="Proteomes" id="UP000231021">
    <property type="component" value="Unassembled WGS sequence"/>
</dbReference>